<feature type="transmembrane region" description="Helical" evidence="1">
    <location>
        <begin position="136"/>
        <end position="156"/>
    </location>
</feature>
<protein>
    <submittedName>
        <fullName evidence="3">Fatty acid desaturase</fullName>
    </submittedName>
</protein>
<feature type="domain" description="Fatty acid desaturase" evidence="2">
    <location>
        <begin position="143"/>
        <end position="231"/>
    </location>
</feature>
<organism evidence="3 4">
    <name type="scientific">Cesiribacter andamanensis AMV16</name>
    <dbReference type="NCBI Taxonomy" id="1279009"/>
    <lineage>
        <taxon>Bacteria</taxon>
        <taxon>Pseudomonadati</taxon>
        <taxon>Bacteroidota</taxon>
        <taxon>Cytophagia</taxon>
        <taxon>Cytophagales</taxon>
        <taxon>Cesiribacteraceae</taxon>
        <taxon>Cesiribacter</taxon>
    </lineage>
</organism>
<dbReference type="PATRIC" id="fig|1279009.4.peg.3149"/>
<keyword evidence="1" id="KW-0812">Transmembrane</keyword>
<keyword evidence="1" id="KW-1133">Transmembrane helix</keyword>
<name>M7N3D6_9BACT</name>
<accession>M7N3D6</accession>
<dbReference type="RefSeq" id="WP_009196488.1">
    <property type="nucleotide sequence ID" value="NZ_AODQ01000091.1"/>
</dbReference>
<evidence type="ECO:0000259" key="2">
    <source>
        <dbReference type="Pfam" id="PF00487"/>
    </source>
</evidence>
<feature type="domain" description="Fatty acid desaturase" evidence="2">
    <location>
        <begin position="46"/>
        <end position="140"/>
    </location>
</feature>
<proteinExistence type="predicted"/>
<dbReference type="AlphaFoldDB" id="M7N3D6"/>
<feature type="transmembrane region" description="Helical" evidence="1">
    <location>
        <begin position="79"/>
        <end position="97"/>
    </location>
</feature>
<dbReference type="Proteomes" id="UP000011910">
    <property type="component" value="Unassembled WGS sequence"/>
</dbReference>
<keyword evidence="1" id="KW-0472">Membrane</keyword>
<feature type="transmembrane region" description="Helical" evidence="1">
    <location>
        <begin position="48"/>
        <end position="67"/>
    </location>
</feature>
<evidence type="ECO:0000313" key="3">
    <source>
        <dbReference type="EMBL" id="EMR01782.1"/>
    </source>
</evidence>
<dbReference type="Pfam" id="PF00487">
    <property type="entry name" value="FA_desaturase"/>
    <property type="match status" value="2"/>
</dbReference>
<keyword evidence="4" id="KW-1185">Reference proteome</keyword>
<dbReference type="eggNOG" id="COG3239">
    <property type="taxonomic scope" value="Bacteria"/>
</dbReference>
<dbReference type="STRING" id="1279009.ADICEAN_03102"/>
<gene>
    <name evidence="3" type="ORF">ADICEAN_03102</name>
</gene>
<sequence>MAVAATAPSTFWKKHLGVTIALGIILAWGACLYLLLTAYTISWTSPLTWLLVLVQTHLYTGLFITAHDAMHGVVSSHKKLNTAIGWLAALLFAYNWYPRLFPRHHQHHRHVATEEDPDYHPSGNFFRWYLSFLGNYITIWQLVAMAITYNLLILVFPQPNVILYWMVPSILATCQLFYFGTYLPHMGEHAPDNRHKSGSQPKNHLWAFISCYFFGYHWEHHNYPGTPWWQLWKKKA</sequence>
<reference evidence="3 4" key="1">
    <citation type="journal article" date="2013" name="Genome Announc.">
        <title>Draft Genome Sequence of Cesiribacter andamanensis Strain AMV16T, Isolated from a Soil Sample from a Mud Volcano in the Andaman Islands, India.</title>
        <authorList>
            <person name="Shivaji S."/>
            <person name="Ara S."/>
            <person name="Begum Z."/>
            <person name="Srinivas T.N."/>
            <person name="Singh A."/>
            <person name="Kumar Pinnaka A."/>
        </authorList>
    </citation>
    <scope>NUCLEOTIDE SEQUENCE [LARGE SCALE GENOMIC DNA]</scope>
    <source>
        <strain evidence="3 4">AMV16</strain>
    </source>
</reference>
<dbReference type="InterPro" id="IPR005804">
    <property type="entry name" value="FA_desaturase_dom"/>
</dbReference>
<comment type="caution">
    <text evidence="3">The sequence shown here is derived from an EMBL/GenBank/DDBJ whole genome shotgun (WGS) entry which is preliminary data.</text>
</comment>
<evidence type="ECO:0000256" key="1">
    <source>
        <dbReference type="SAM" id="Phobius"/>
    </source>
</evidence>
<feature type="transmembrane region" description="Helical" evidence="1">
    <location>
        <begin position="162"/>
        <end position="183"/>
    </location>
</feature>
<evidence type="ECO:0000313" key="4">
    <source>
        <dbReference type="Proteomes" id="UP000011910"/>
    </source>
</evidence>
<dbReference type="EMBL" id="AODQ01000091">
    <property type="protein sequence ID" value="EMR01782.1"/>
    <property type="molecule type" value="Genomic_DNA"/>
</dbReference>
<dbReference type="GO" id="GO:0006629">
    <property type="term" value="P:lipid metabolic process"/>
    <property type="evidence" value="ECO:0007669"/>
    <property type="project" value="InterPro"/>
</dbReference>
<dbReference type="OrthoDB" id="9792534at2"/>
<feature type="transmembrane region" description="Helical" evidence="1">
    <location>
        <begin position="16"/>
        <end position="36"/>
    </location>
</feature>